<dbReference type="Proteomes" id="UP000001012">
    <property type="component" value="Chromosome"/>
</dbReference>
<name>Q5L5N6_CHLAB</name>
<protein>
    <submittedName>
        <fullName evidence="1">Uncharacterized protein</fullName>
    </submittedName>
</protein>
<dbReference type="AlphaFoldDB" id="Q5L5N6"/>
<accession>Q5L5N6</accession>
<proteinExistence type="predicted"/>
<dbReference type="HOGENOM" id="CLU_3306839_0_0_0"/>
<sequence length="39" mass="4364">MGRSSPGVCYAVEILGKPGCVFDLFVREHPHLTSQKQLY</sequence>
<evidence type="ECO:0000313" key="1">
    <source>
        <dbReference type="EMBL" id="CAH64054.1"/>
    </source>
</evidence>
<reference evidence="1 2" key="1">
    <citation type="journal article" date="2005" name="Genome Res.">
        <title>The Chlamydophila abortus genome sequence reveals an array of variable proteins that contribute to interspecies variation.</title>
        <authorList>
            <person name="Thomson N.R."/>
            <person name="Yeats C."/>
            <person name="Bell K."/>
            <person name="Holden M.T.G."/>
            <person name="Bentley S.D."/>
            <person name="Livingstone M."/>
            <person name="Cerdeno-Tarraga A.M."/>
            <person name="Harris B."/>
            <person name="Doggett J."/>
            <person name="Ormond D."/>
            <person name="Mungal K."/>
            <person name="Clarke K."/>
            <person name="Feltwell T."/>
            <person name="Hance Z."/>
            <person name="Sanders M."/>
            <person name="Quail M.A."/>
            <person name="Price C."/>
            <person name="Parkhill J."/>
            <person name="Longbottom D."/>
        </authorList>
    </citation>
    <scope>NUCLEOTIDE SEQUENCE [LARGE SCALE GENOMIC DNA]</scope>
    <source>
        <strain evidence="2">DSM 27085 / S26/3</strain>
    </source>
</reference>
<dbReference type="KEGG" id="cab:CAB607"/>
<organism evidence="1 2">
    <name type="scientific">Chlamydia abortus (strain DSM 27085 / S26/3)</name>
    <name type="common">Chlamydophila abortus</name>
    <dbReference type="NCBI Taxonomy" id="218497"/>
    <lineage>
        <taxon>Bacteria</taxon>
        <taxon>Pseudomonadati</taxon>
        <taxon>Chlamydiota</taxon>
        <taxon>Chlamydiia</taxon>
        <taxon>Chlamydiales</taxon>
        <taxon>Chlamydiaceae</taxon>
        <taxon>Chlamydia/Chlamydophila group</taxon>
        <taxon>Chlamydia</taxon>
    </lineage>
</organism>
<gene>
    <name evidence="1" type="ordered locus">CAB607</name>
</gene>
<evidence type="ECO:0000313" key="2">
    <source>
        <dbReference type="Proteomes" id="UP000001012"/>
    </source>
</evidence>
<dbReference type="EMBL" id="CR848038">
    <property type="protein sequence ID" value="CAH64054.1"/>
    <property type="molecule type" value="Genomic_DNA"/>
</dbReference>
<keyword evidence="2" id="KW-1185">Reference proteome</keyword>